<dbReference type="EnsemblPlants" id="OBART04G06680.1">
    <property type="protein sequence ID" value="OBART04G06680.1"/>
    <property type="gene ID" value="OBART04G06680"/>
</dbReference>
<dbReference type="Gramene" id="OBART04G06680.1">
    <property type="protein sequence ID" value="OBART04G06680.1"/>
    <property type="gene ID" value="OBART04G06680"/>
</dbReference>
<organism evidence="1">
    <name type="scientific">Oryza barthii</name>
    <dbReference type="NCBI Taxonomy" id="65489"/>
    <lineage>
        <taxon>Eukaryota</taxon>
        <taxon>Viridiplantae</taxon>
        <taxon>Streptophyta</taxon>
        <taxon>Embryophyta</taxon>
        <taxon>Tracheophyta</taxon>
        <taxon>Spermatophyta</taxon>
        <taxon>Magnoliopsida</taxon>
        <taxon>Liliopsida</taxon>
        <taxon>Poales</taxon>
        <taxon>Poaceae</taxon>
        <taxon>BOP clade</taxon>
        <taxon>Oryzoideae</taxon>
        <taxon>Oryzeae</taxon>
        <taxon>Oryzinae</taxon>
        <taxon>Oryza</taxon>
    </lineage>
</organism>
<evidence type="ECO:0000313" key="1">
    <source>
        <dbReference type="EnsemblPlants" id="OBART04G06680.1"/>
    </source>
</evidence>
<evidence type="ECO:0000313" key="2">
    <source>
        <dbReference type="Proteomes" id="UP000026960"/>
    </source>
</evidence>
<name>A0A0D3FTW1_9ORYZ</name>
<keyword evidence="2" id="KW-1185">Reference proteome</keyword>
<sequence length="84" mass="8709">MADLASSAAPPPSSTGDERWRIANALIDAGGHDGTKSADGSDELIRRGCCKGFSLDEGLICLPCMLNKFQNKITNLAVSSNGVA</sequence>
<dbReference type="AlphaFoldDB" id="A0A0D3FTW1"/>
<accession>A0A0D3FTW1</accession>
<reference evidence="1" key="2">
    <citation type="submission" date="2015-03" db="UniProtKB">
        <authorList>
            <consortium name="EnsemblPlants"/>
        </authorList>
    </citation>
    <scope>IDENTIFICATION</scope>
</reference>
<dbReference type="Proteomes" id="UP000026960">
    <property type="component" value="Chromosome 4"/>
</dbReference>
<proteinExistence type="predicted"/>
<dbReference type="PaxDb" id="65489-OBART04G06680.1"/>
<protein>
    <submittedName>
        <fullName evidence="1">Uncharacterized protein</fullName>
    </submittedName>
</protein>
<dbReference type="HOGENOM" id="CLU_2531034_0_0_1"/>
<reference evidence="1" key="1">
    <citation type="journal article" date="2009" name="Rice">
        <title>De Novo Next Generation Sequencing of Plant Genomes.</title>
        <authorList>
            <person name="Rounsley S."/>
            <person name="Marri P.R."/>
            <person name="Yu Y."/>
            <person name="He R."/>
            <person name="Sisneros N."/>
            <person name="Goicoechea J.L."/>
            <person name="Lee S.J."/>
            <person name="Angelova A."/>
            <person name="Kudrna D."/>
            <person name="Luo M."/>
            <person name="Affourtit J."/>
            <person name="Desany B."/>
            <person name="Knight J."/>
            <person name="Niazi F."/>
            <person name="Egholm M."/>
            <person name="Wing R.A."/>
        </authorList>
    </citation>
    <scope>NUCLEOTIDE SEQUENCE [LARGE SCALE GENOMIC DNA]</scope>
    <source>
        <strain evidence="1">cv. IRGC 105608</strain>
    </source>
</reference>